<evidence type="ECO:0000313" key="4">
    <source>
        <dbReference type="Proteomes" id="UP000015103"/>
    </source>
</evidence>
<keyword evidence="4" id="KW-1185">Reference proteome</keyword>
<accession>T1IGE2</accession>
<protein>
    <submittedName>
        <fullName evidence="3">Uncharacterized protein</fullName>
    </submittedName>
</protein>
<feature type="chain" id="PRO_5044208477" evidence="2">
    <location>
        <begin position="27"/>
        <end position="88"/>
    </location>
</feature>
<evidence type="ECO:0000256" key="1">
    <source>
        <dbReference type="SAM" id="MobiDB-lite"/>
    </source>
</evidence>
<dbReference type="Proteomes" id="UP000015103">
    <property type="component" value="Unassembled WGS sequence"/>
</dbReference>
<dbReference type="InParanoid" id="T1IGE2"/>
<feature type="region of interest" description="Disordered" evidence="1">
    <location>
        <begin position="56"/>
        <end position="88"/>
    </location>
</feature>
<feature type="compositionally biased region" description="Low complexity" evidence="1">
    <location>
        <begin position="67"/>
        <end position="79"/>
    </location>
</feature>
<reference evidence="3" key="1">
    <citation type="submission" date="2015-05" db="UniProtKB">
        <authorList>
            <consortium name="EnsemblMetazoa"/>
        </authorList>
    </citation>
    <scope>IDENTIFICATION</scope>
</reference>
<name>T1IGE2_RHOPR</name>
<organism evidence="3 4">
    <name type="scientific">Rhodnius prolixus</name>
    <name type="common">Triatomid bug</name>
    <dbReference type="NCBI Taxonomy" id="13249"/>
    <lineage>
        <taxon>Eukaryota</taxon>
        <taxon>Metazoa</taxon>
        <taxon>Ecdysozoa</taxon>
        <taxon>Arthropoda</taxon>
        <taxon>Hexapoda</taxon>
        <taxon>Insecta</taxon>
        <taxon>Pterygota</taxon>
        <taxon>Neoptera</taxon>
        <taxon>Paraneoptera</taxon>
        <taxon>Hemiptera</taxon>
        <taxon>Heteroptera</taxon>
        <taxon>Panheteroptera</taxon>
        <taxon>Cimicomorpha</taxon>
        <taxon>Reduviidae</taxon>
        <taxon>Triatominae</taxon>
        <taxon>Rhodnius</taxon>
    </lineage>
</organism>
<sequence>MILGLCSQRVIVLLAVLAVTMNIARGQSGQSAFNTAFASDNANVNQANLETQIGGNNNAPIKAIDNSGQQGVAGPSASAGGQGGQNGK</sequence>
<dbReference type="AlphaFoldDB" id="T1IGE2"/>
<feature type="signal peptide" evidence="2">
    <location>
        <begin position="1"/>
        <end position="26"/>
    </location>
</feature>
<evidence type="ECO:0000313" key="3">
    <source>
        <dbReference type="EnsemblMetazoa" id="RPRC015361-PA"/>
    </source>
</evidence>
<dbReference type="VEuPathDB" id="VectorBase:RPRC015361"/>
<evidence type="ECO:0000256" key="2">
    <source>
        <dbReference type="SAM" id="SignalP"/>
    </source>
</evidence>
<dbReference type="EMBL" id="ACPB03016717">
    <property type="status" value="NOT_ANNOTATED_CDS"/>
    <property type="molecule type" value="Genomic_DNA"/>
</dbReference>
<dbReference type="EnsemblMetazoa" id="RPRC015361-RA">
    <property type="protein sequence ID" value="RPRC015361-PA"/>
    <property type="gene ID" value="RPRC015361"/>
</dbReference>
<keyword evidence="2" id="KW-0732">Signal</keyword>
<proteinExistence type="predicted"/>
<dbReference type="HOGENOM" id="CLU_2429815_0_0_1"/>